<feature type="domain" description="Aspartate/glutamate/uridylate kinase" evidence="7">
    <location>
        <begin position="1"/>
        <end position="227"/>
    </location>
</feature>
<keyword evidence="5" id="KW-0067">ATP-binding</keyword>
<keyword evidence="2" id="KW-0808">Transferase</keyword>
<dbReference type="InterPro" id="IPR018042">
    <property type="entry name" value="Aspartate_kinase_CS"/>
</dbReference>
<dbReference type="GO" id="GO:0005524">
    <property type="term" value="F:ATP binding"/>
    <property type="evidence" value="ECO:0007669"/>
    <property type="project" value="UniProtKB-KW"/>
</dbReference>
<evidence type="ECO:0000256" key="3">
    <source>
        <dbReference type="ARBA" id="ARBA00022741"/>
    </source>
</evidence>
<comment type="similarity">
    <text evidence="1">Belongs to the aspartokinase family.</text>
</comment>
<dbReference type="GO" id="GO:0009090">
    <property type="term" value="P:homoserine biosynthetic process"/>
    <property type="evidence" value="ECO:0007669"/>
    <property type="project" value="TreeGrafter"/>
</dbReference>
<dbReference type="PANTHER" id="PTHR21499">
    <property type="entry name" value="ASPARTATE KINASE"/>
    <property type="match status" value="1"/>
</dbReference>
<dbReference type="PANTHER" id="PTHR21499:SF3">
    <property type="entry name" value="ASPARTOKINASE"/>
    <property type="match status" value="1"/>
</dbReference>
<evidence type="ECO:0000256" key="1">
    <source>
        <dbReference type="ARBA" id="ARBA00010122"/>
    </source>
</evidence>
<evidence type="ECO:0000259" key="7">
    <source>
        <dbReference type="Pfam" id="PF00696"/>
    </source>
</evidence>
<organism evidence="8">
    <name type="scientific">uncultured prokaryote</name>
    <dbReference type="NCBI Taxonomy" id="198431"/>
    <lineage>
        <taxon>unclassified sequences</taxon>
        <taxon>environmental samples</taxon>
    </lineage>
</organism>
<reference evidence="8" key="2">
    <citation type="submission" date="2015-07" db="EMBL/GenBank/DDBJ databases">
        <title>Plasmids, circular viruses and viroids from rat gut.</title>
        <authorList>
            <person name="Jorgensen T.J."/>
            <person name="Hansen M.A."/>
            <person name="Xu Z."/>
            <person name="Tabak M.A."/>
            <person name="Sorensen S.J."/>
            <person name="Hansen L.H."/>
        </authorList>
    </citation>
    <scope>NUCLEOTIDE SEQUENCE</scope>
    <source>
        <strain evidence="8">RGRH0511</strain>
    </source>
</reference>
<dbReference type="Pfam" id="PF00696">
    <property type="entry name" value="AA_kinase"/>
    <property type="match status" value="1"/>
</dbReference>
<proteinExistence type="inferred from homology"/>
<name>A0A0H5QGQ6_9ZZZZ</name>
<dbReference type="PROSITE" id="PS00324">
    <property type="entry name" value="ASPARTOKINASE"/>
    <property type="match status" value="1"/>
</dbReference>
<dbReference type="InterPro" id="IPR036393">
    <property type="entry name" value="AceGlu_kinase-like_sf"/>
</dbReference>
<dbReference type="Gene3D" id="3.40.1160.10">
    <property type="entry name" value="Acetylglutamate kinase-like"/>
    <property type="match status" value="1"/>
</dbReference>
<accession>A0A0H5QGQ6</accession>
<keyword evidence="3" id="KW-0547">Nucleotide-binding</keyword>
<dbReference type="InterPro" id="IPR001048">
    <property type="entry name" value="Asp/Glu/Uridylate_kinase"/>
</dbReference>
<dbReference type="EMBL" id="LN853149">
    <property type="protein sequence ID" value="CRY95157.1"/>
    <property type="molecule type" value="Genomic_DNA"/>
</dbReference>
<dbReference type="AlphaFoldDB" id="A0A0H5QGQ6"/>
<dbReference type="GO" id="GO:0009089">
    <property type="term" value="P:lysine biosynthetic process via diaminopimelate"/>
    <property type="evidence" value="ECO:0007669"/>
    <property type="project" value="TreeGrafter"/>
</dbReference>
<evidence type="ECO:0000256" key="2">
    <source>
        <dbReference type="ARBA" id="ARBA00022679"/>
    </source>
</evidence>
<comment type="catalytic activity">
    <reaction evidence="6">
        <text>L-aspartate + ATP = 4-phospho-L-aspartate + ADP</text>
        <dbReference type="Rhea" id="RHEA:23776"/>
        <dbReference type="ChEBI" id="CHEBI:29991"/>
        <dbReference type="ChEBI" id="CHEBI:30616"/>
        <dbReference type="ChEBI" id="CHEBI:57535"/>
        <dbReference type="ChEBI" id="CHEBI:456216"/>
        <dbReference type="EC" id="2.7.2.4"/>
    </reaction>
</comment>
<evidence type="ECO:0000256" key="4">
    <source>
        <dbReference type="ARBA" id="ARBA00022777"/>
    </source>
</evidence>
<reference evidence="8" key="1">
    <citation type="submission" date="2015-06" db="EMBL/GenBank/DDBJ databases">
        <authorList>
            <person name="Joergensen T."/>
        </authorList>
    </citation>
    <scope>NUCLEOTIDE SEQUENCE</scope>
    <source>
        <strain evidence="8">RGRH0511</strain>
    </source>
</reference>
<keyword evidence="4" id="KW-0418">Kinase</keyword>
<sequence length="244" mass="25995">MLIVHKYGGTSLQDTPRLCQAARRTTQLARQGHRMVVVVSAQGDFTDRMIRQAEAVGPADGRELDAYLAAGEQMAAALLAMAIQAQGQQAVSLTGWQAGIHTSAAPGEARIESIDTCRILGELDGGKVVVVAGFQGISPEGNITTLGRGGSDTTAVALAAWLRADRCQIFTDVDGIYDRDPRKDPLARRYARVDYATMLALIDSGAQVLHRPSVETARDHRIEVEVLSAFTGAPGTIVGELESL</sequence>
<dbReference type="GO" id="GO:0004072">
    <property type="term" value="F:aspartate kinase activity"/>
    <property type="evidence" value="ECO:0007669"/>
    <property type="project" value="UniProtKB-EC"/>
</dbReference>
<evidence type="ECO:0000256" key="6">
    <source>
        <dbReference type="ARBA" id="ARBA00047872"/>
    </source>
</evidence>
<evidence type="ECO:0000313" key="8">
    <source>
        <dbReference type="EMBL" id="CRY95157.1"/>
    </source>
</evidence>
<protein>
    <recommendedName>
        <fullName evidence="7">Aspartate/glutamate/uridylate kinase domain-containing protein</fullName>
    </recommendedName>
</protein>
<dbReference type="SUPFAM" id="SSF53633">
    <property type="entry name" value="Carbamate kinase-like"/>
    <property type="match status" value="1"/>
</dbReference>
<evidence type="ECO:0000256" key="5">
    <source>
        <dbReference type="ARBA" id="ARBA00022840"/>
    </source>
</evidence>